<evidence type="ECO:0000313" key="12">
    <source>
        <dbReference type="Proteomes" id="UP001595711"/>
    </source>
</evidence>
<dbReference type="Pfam" id="PF04290">
    <property type="entry name" value="DctQ"/>
    <property type="match status" value="1"/>
</dbReference>
<comment type="function">
    <text evidence="9">Part of the tripartite ATP-independent periplasmic (TRAP) transport system.</text>
</comment>
<evidence type="ECO:0000256" key="5">
    <source>
        <dbReference type="ARBA" id="ARBA00022692"/>
    </source>
</evidence>
<gene>
    <name evidence="11" type="ORF">ACFOOQ_14870</name>
</gene>
<evidence type="ECO:0000256" key="6">
    <source>
        <dbReference type="ARBA" id="ARBA00022989"/>
    </source>
</evidence>
<keyword evidence="5 9" id="KW-0812">Transmembrane</keyword>
<comment type="caution">
    <text evidence="11">The sequence shown here is derived from an EMBL/GenBank/DDBJ whole genome shotgun (WGS) entry which is preliminary data.</text>
</comment>
<feature type="transmembrane region" description="Helical" evidence="9">
    <location>
        <begin position="89"/>
        <end position="110"/>
    </location>
</feature>
<keyword evidence="6 9" id="KW-1133">Transmembrane helix</keyword>
<dbReference type="InterPro" id="IPR055348">
    <property type="entry name" value="DctQ"/>
</dbReference>
<comment type="similarity">
    <text evidence="8 9">Belongs to the TRAP transporter small permease family.</text>
</comment>
<evidence type="ECO:0000256" key="1">
    <source>
        <dbReference type="ARBA" id="ARBA00004429"/>
    </source>
</evidence>
<evidence type="ECO:0000256" key="4">
    <source>
        <dbReference type="ARBA" id="ARBA00022519"/>
    </source>
</evidence>
<evidence type="ECO:0000259" key="10">
    <source>
        <dbReference type="Pfam" id="PF04290"/>
    </source>
</evidence>
<dbReference type="RefSeq" id="WP_379728056.1">
    <property type="nucleotide sequence ID" value="NZ_JBHRYJ010000003.1"/>
</dbReference>
<accession>A0ABV7VIJ8</accession>
<reference evidence="12" key="1">
    <citation type="journal article" date="2019" name="Int. J. Syst. Evol. Microbiol.">
        <title>The Global Catalogue of Microorganisms (GCM) 10K type strain sequencing project: providing services to taxonomists for standard genome sequencing and annotation.</title>
        <authorList>
            <consortium name="The Broad Institute Genomics Platform"/>
            <consortium name="The Broad Institute Genome Sequencing Center for Infectious Disease"/>
            <person name="Wu L."/>
            <person name="Ma J."/>
        </authorList>
    </citation>
    <scope>NUCLEOTIDE SEQUENCE [LARGE SCALE GENOMIC DNA]</scope>
    <source>
        <strain evidence="12">KCTC 42182</strain>
    </source>
</reference>
<dbReference type="Proteomes" id="UP001595711">
    <property type="component" value="Unassembled WGS sequence"/>
</dbReference>
<keyword evidence="4 9" id="KW-0997">Cell inner membrane</keyword>
<evidence type="ECO:0000256" key="7">
    <source>
        <dbReference type="ARBA" id="ARBA00023136"/>
    </source>
</evidence>
<dbReference type="PANTHER" id="PTHR35011">
    <property type="entry name" value="2,3-DIKETO-L-GULONATE TRAP TRANSPORTER SMALL PERMEASE PROTEIN YIAM"/>
    <property type="match status" value="1"/>
</dbReference>
<evidence type="ECO:0000256" key="8">
    <source>
        <dbReference type="ARBA" id="ARBA00038436"/>
    </source>
</evidence>
<organism evidence="11 12">
    <name type="scientific">Ferrovibrio xuzhouensis</name>
    <dbReference type="NCBI Taxonomy" id="1576914"/>
    <lineage>
        <taxon>Bacteria</taxon>
        <taxon>Pseudomonadati</taxon>
        <taxon>Pseudomonadota</taxon>
        <taxon>Alphaproteobacteria</taxon>
        <taxon>Rhodospirillales</taxon>
        <taxon>Rhodospirillaceae</taxon>
        <taxon>Ferrovibrio</taxon>
    </lineage>
</organism>
<feature type="domain" description="Tripartite ATP-independent periplasmic transporters DctQ component" evidence="10">
    <location>
        <begin position="28"/>
        <end position="156"/>
    </location>
</feature>
<comment type="subcellular location">
    <subcellularLocation>
        <location evidence="1 9">Cell inner membrane</location>
        <topology evidence="1 9">Multi-pass membrane protein</topology>
    </subcellularLocation>
</comment>
<keyword evidence="12" id="KW-1185">Reference proteome</keyword>
<sequence length="179" mass="18887">MIQLYRLSETAAAWAARAGAVCALLAGIITCADIVIRNAGGEGIIGTVDITQMMIVATAFLTIPYGFIADSHVSVDIGVEQLPFRLQAFCKALAALFGAVLMAAIGWYGIGQFETVATLGDKSQTIGWPMTWFWYPLLAGAFFAAAVALVVMLRHLAALVAGRDLVPASTPPALDEEIV</sequence>
<feature type="transmembrane region" description="Helical" evidence="9">
    <location>
        <begin position="12"/>
        <end position="36"/>
    </location>
</feature>
<feature type="transmembrane region" description="Helical" evidence="9">
    <location>
        <begin position="48"/>
        <end position="68"/>
    </location>
</feature>
<evidence type="ECO:0000256" key="9">
    <source>
        <dbReference type="RuleBase" id="RU369079"/>
    </source>
</evidence>
<name>A0ABV7VIJ8_9PROT</name>
<feature type="transmembrane region" description="Helical" evidence="9">
    <location>
        <begin position="132"/>
        <end position="153"/>
    </location>
</feature>
<protein>
    <recommendedName>
        <fullName evidence="9">TRAP transporter small permease protein</fullName>
    </recommendedName>
</protein>
<evidence type="ECO:0000256" key="3">
    <source>
        <dbReference type="ARBA" id="ARBA00022475"/>
    </source>
</evidence>
<proteinExistence type="inferred from homology"/>
<dbReference type="EMBL" id="JBHRYJ010000003">
    <property type="protein sequence ID" value="MFC3676838.1"/>
    <property type="molecule type" value="Genomic_DNA"/>
</dbReference>
<evidence type="ECO:0000313" key="11">
    <source>
        <dbReference type="EMBL" id="MFC3676838.1"/>
    </source>
</evidence>
<dbReference type="InterPro" id="IPR007387">
    <property type="entry name" value="TRAP_DctQ"/>
</dbReference>
<keyword evidence="3" id="KW-1003">Cell membrane</keyword>
<evidence type="ECO:0000256" key="2">
    <source>
        <dbReference type="ARBA" id="ARBA00022448"/>
    </source>
</evidence>
<keyword evidence="7 9" id="KW-0472">Membrane</keyword>
<dbReference type="PANTHER" id="PTHR35011:SF4">
    <property type="entry name" value="SLL1102 PROTEIN"/>
    <property type="match status" value="1"/>
</dbReference>
<comment type="subunit">
    <text evidence="9">The complex comprises the extracytoplasmic solute receptor protein and the two transmembrane proteins.</text>
</comment>
<keyword evidence="2 9" id="KW-0813">Transport</keyword>